<organism evidence="2 3">
    <name type="scientific">Elysia marginata</name>
    <dbReference type="NCBI Taxonomy" id="1093978"/>
    <lineage>
        <taxon>Eukaryota</taxon>
        <taxon>Metazoa</taxon>
        <taxon>Spiralia</taxon>
        <taxon>Lophotrochozoa</taxon>
        <taxon>Mollusca</taxon>
        <taxon>Gastropoda</taxon>
        <taxon>Heterobranchia</taxon>
        <taxon>Euthyneura</taxon>
        <taxon>Panpulmonata</taxon>
        <taxon>Sacoglossa</taxon>
        <taxon>Placobranchoidea</taxon>
        <taxon>Plakobranchidae</taxon>
        <taxon>Elysia</taxon>
    </lineage>
</organism>
<proteinExistence type="predicted"/>
<protein>
    <submittedName>
        <fullName evidence="2">Uncharacterized protein</fullName>
    </submittedName>
</protein>
<comment type="caution">
    <text evidence="2">The sequence shown here is derived from an EMBL/GenBank/DDBJ whole genome shotgun (WGS) entry which is preliminary data.</text>
</comment>
<dbReference type="AlphaFoldDB" id="A0AAV4JX07"/>
<reference evidence="2 3" key="1">
    <citation type="journal article" date="2021" name="Elife">
        <title>Chloroplast acquisition without the gene transfer in kleptoplastic sea slugs, Plakobranchus ocellatus.</title>
        <authorList>
            <person name="Maeda T."/>
            <person name="Takahashi S."/>
            <person name="Yoshida T."/>
            <person name="Shimamura S."/>
            <person name="Takaki Y."/>
            <person name="Nagai Y."/>
            <person name="Toyoda A."/>
            <person name="Suzuki Y."/>
            <person name="Arimoto A."/>
            <person name="Ishii H."/>
            <person name="Satoh N."/>
            <person name="Nishiyama T."/>
            <person name="Hasebe M."/>
            <person name="Maruyama T."/>
            <person name="Minagawa J."/>
            <person name="Obokata J."/>
            <person name="Shigenobu S."/>
        </authorList>
    </citation>
    <scope>NUCLEOTIDE SEQUENCE [LARGE SCALE GENOMIC DNA]</scope>
</reference>
<evidence type="ECO:0000313" key="2">
    <source>
        <dbReference type="EMBL" id="GFS26881.1"/>
    </source>
</evidence>
<sequence>MFRSRSTPSTASTSRSASLTPKRPSNHSLAASRNASLLNSTSKRSSRDLAVKISDPDVPDGLLSQGPSRKGERKWKCPPHGFRYHSNGDERVSKSLSASSSSISSASLRAEKAAISFSELSRLRSGILRSSMPTNRQTVPATKLGVHYSGPELDRKLPEGRPLVSSSSPFRVPTRASSEPVVEHRENRGRASAVRAVPTRETDTMFKRTILRHIHDMAHSRESVSRASVTRVTSALSDDRGTPAGRALVSRDTPSSLTQTQVQHKTESQGDCLSAANSSFNMRYGVPVKLMAQRKHILDEQHFKEVRALFENSPLYSFIKTFSLH</sequence>
<feature type="region of interest" description="Disordered" evidence="1">
    <location>
        <begin position="146"/>
        <end position="197"/>
    </location>
</feature>
<accession>A0AAV4JX07</accession>
<feature type="compositionally biased region" description="Low complexity" evidence="1">
    <location>
        <begin position="1"/>
        <end position="18"/>
    </location>
</feature>
<evidence type="ECO:0000256" key="1">
    <source>
        <dbReference type="SAM" id="MobiDB-lite"/>
    </source>
</evidence>
<dbReference type="Proteomes" id="UP000762676">
    <property type="component" value="Unassembled WGS sequence"/>
</dbReference>
<keyword evidence="3" id="KW-1185">Reference proteome</keyword>
<feature type="compositionally biased region" description="Polar residues" evidence="1">
    <location>
        <begin position="26"/>
        <end position="43"/>
    </location>
</feature>
<feature type="region of interest" description="Disordered" evidence="1">
    <location>
        <begin position="1"/>
        <end position="88"/>
    </location>
</feature>
<gene>
    <name evidence="2" type="ORF">ElyMa_007068700</name>
</gene>
<evidence type="ECO:0000313" key="3">
    <source>
        <dbReference type="Proteomes" id="UP000762676"/>
    </source>
</evidence>
<name>A0AAV4JX07_9GAST</name>
<feature type="region of interest" description="Disordered" evidence="1">
    <location>
        <begin position="232"/>
        <end position="254"/>
    </location>
</feature>
<dbReference type="EMBL" id="BMAT01014149">
    <property type="protein sequence ID" value="GFS26881.1"/>
    <property type="molecule type" value="Genomic_DNA"/>
</dbReference>